<dbReference type="Proteomes" id="UP001501821">
    <property type="component" value="Unassembled WGS sequence"/>
</dbReference>
<keyword evidence="1" id="KW-0378">Hydrolase</keyword>
<evidence type="ECO:0000256" key="4">
    <source>
        <dbReference type="SAM" id="SignalP"/>
    </source>
</evidence>
<keyword evidence="4" id="KW-0732">Signal</keyword>
<evidence type="ECO:0000256" key="2">
    <source>
        <dbReference type="ARBA" id="ARBA00023026"/>
    </source>
</evidence>
<feature type="chain" id="PRO_5047161770" evidence="4">
    <location>
        <begin position="19"/>
        <end position="333"/>
    </location>
</feature>
<reference evidence="6" key="1">
    <citation type="journal article" date="2019" name="Int. J. Syst. Evol. Microbiol.">
        <title>The Global Catalogue of Microorganisms (GCM) 10K type strain sequencing project: providing services to taxonomists for standard genome sequencing and annotation.</title>
        <authorList>
            <consortium name="The Broad Institute Genomics Platform"/>
            <consortium name="The Broad Institute Genome Sequencing Center for Infectious Disease"/>
            <person name="Wu L."/>
            <person name="Ma J."/>
        </authorList>
    </citation>
    <scope>NUCLEOTIDE SEQUENCE [LARGE SCALE GENOMIC DNA]</scope>
    <source>
        <strain evidence="6">JCM 16953</strain>
    </source>
</reference>
<evidence type="ECO:0000256" key="3">
    <source>
        <dbReference type="SAM" id="MobiDB-lite"/>
    </source>
</evidence>
<keyword evidence="2" id="KW-0843">Virulence</keyword>
<dbReference type="InterPro" id="IPR007312">
    <property type="entry name" value="Phosphoesterase"/>
</dbReference>
<feature type="compositionally biased region" description="Low complexity" evidence="3">
    <location>
        <begin position="18"/>
        <end position="30"/>
    </location>
</feature>
<evidence type="ECO:0000313" key="5">
    <source>
        <dbReference type="EMBL" id="GAA3818772.1"/>
    </source>
</evidence>
<sequence>MKRLLAAALTATALLASACGTDGSDGTDGSPEVTTASAPVTDSPGREPSTPGSPSHRPSRTKKPAQPTTSAGPARNAVTKLLVFVVENHSFDQMRAGMPFTWSLAQQYGYAAHFTAITHPSLPNYLAIAGGSTFGVGDDGPPSAHPVSSPSVFGRAVQEGSTARLYADGMAGSCQSTDQGRYAVKHNPWAYFTAERSMCERDDVPLAALTDDAAAGRLPAVGMVIPDLCNDAHDCALAQADQWLSTYVQEAMSGPDWEDGHLAIVITADEDDRNHGNQILTVVAHPALDQVAASTPLTHYSLSRAYADVAGFAPLGNANGAPDLLAAFGLAPG</sequence>
<organism evidence="5 6">
    <name type="scientific">Nocardioides panacisoli</name>
    <dbReference type="NCBI Taxonomy" id="627624"/>
    <lineage>
        <taxon>Bacteria</taxon>
        <taxon>Bacillati</taxon>
        <taxon>Actinomycetota</taxon>
        <taxon>Actinomycetes</taxon>
        <taxon>Propionibacteriales</taxon>
        <taxon>Nocardioidaceae</taxon>
        <taxon>Nocardioides</taxon>
    </lineage>
</organism>
<feature type="region of interest" description="Disordered" evidence="3">
    <location>
        <begin position="18"/>
        <end position="74"/>
    </location>
</feature>
<evidence type="ECO:0000313" key="6">
    <source>
        <dbReference type="Proteomes" id="UP001501821"/>
    </source>
</evidence>
<dbReference type="PROSITE" id="PS51257">
    <property type="entry name" value="PROKAR_LIPOPROTEIN"/>
    <property type="match status" value="1"/>
</dbReference>
<accession>A0ABP7IHX2</accession>
<dbReference type="Gene3D" id="3.40.720.10">
    <property type="entry name" value="Alkaline Phosphatase, subunit A"/>
    <property type="match status" value="1"/>
</dbReference>
<feature type="signal peptide" evidence="4">
    <location>
        <begin position="1"/>
        <end position="18"/>
    </location>
</feature>
<dbReference type="PANTHER" id="PTHR31956">
    <property type="entry name" value="NON-SPECIFIC PHOSPHOLIPASE C4-RELATED"/>
    <property type="match status" value="1"/>
</dbReference>
<name>A0ABP7IHX2_9ACTN</name>
<dbReference type="RefSeq" id="WP_344775038.1">
    <property type="nucleotide sequence ID" value="NZ_BAABAH010000006.1"/>
</dbReference>
<proteinExistence type="predicted"/>
<protein>
    <submittedName>
        <fullName evidence="5">Alkaline phosphatase family protein</fullName>
    </submittedName>
</protein>
<dbReference type="PANTHER" id="PTHR31956:SF8">
    <property type="entry name" value="ACID PHOSPHATASE PHOA (AFU_ORTHOLOGUE AFUA_1G03570)"/>
    <property type="match status" value="1"/>
</dbReference>
<keyword evidence="6" id="KW-1185">Reference proteome</keyword>
<gene>
    <name evidence="5" type="ORF">GCM10022242_20770</name>
</gene>
<dbReference type="InterPro" id="IPR017850">
    <property type="entry name" value="Alkaline_phosphatase_core_sf"/>
</dbReference>
<comment type="caution">
    <text evidence="5">The sequence shown here is derived from an EMBL/GenBank/DDBJ whole genome shotgun (WGS) entry which is preliminary data.</text>
</comment>
<dbReference type="Pfam" id="PF04185">
    <property type="entry name" value="Phosphoesterase"/>
    <property type="match status" value="1"/>
</dbReference>
<evidence type="ECO:0000256" key="1">
    <source>
        <dbReference type="ARBA" id="ARBA00022801"/>
    </source>
</evidence>
<dbReference type="EMBL" id="BAABAH010000006">
    <property type="protein sequence ID" value="GAA3818772.1"/>
    <property type="molecule type" value="Genomic_DNA"/>
</dbReference>